<reference evidence="2 3" key="1">
    <citation type="submission" date="2021-02" db="EMBL/GenBank/DDBJ databases">
        <title>A novel species of genus Amphritea isolated from a fishpond in China.</title>
        <authorList>
            <person name="Lu H."/>
        </authorList>
    </citation>
    <scope>NUCLEOTIDE SEQUENCE [LARGE SCALE GENOMIC DNA]</scope>
    <source>
        <strain evidence="2 3">RP18W</strain>
    </source>
</reference>
<evidence type="ECO:0000313" key="2">
    <source>
        <dbReference type="EMBL" id="MBN0985906.1"/>
    </source>
</evidence>
<evidence type="ECO:0008006" key="4">
    <source>
        <dbReference type="Google" id="ProtNLM"/>
    </source>
</evidence>
<accession>A0ABS2W2G5</accession>
<keyword evidence="1" id="KW-0732">Signal</keyword>
<name>A0ABS2W2G5_9GAMM</name>
<dbReference type="EMBL" id="JAFFZP010000001">
    <property type="protein sequence ID" value="MBN0985906.1"/>
    <property type="molecule type" value="Genomic_DNA"/>
</dbReference>
<feature type="chain" id="PRO_5047171942" description="DUF2946 domain-containing protein" evidence="1">
    <location>
        <begin position="22"/>
        <end position="115"/>
    </location>
</feature>
<evidence type="ECO:0000256" key="1">
    <source>
        <dbReference type="SAM" id="SignalP"/>
    </source>
</evidence>
<comment type="caution">
    <text evidence="2">The sequence shown here is derived from an EMBL/GenBank/DDBJ whole genome shotgun (WGS) entry which is preliminary data.</text>
</comment>
<sequence>MLYRALLILLLSVMAVNPAISAGVPVVAAHSQMGCHGDNCDMHSADMTDSALNSADCCDAEMPDCCLQLAALFIMPTGFQSISSSRVQPGWSLRGYLSAIPPPLYHPPRPMRQSV</sequence>
<keyword evidence="3" id="KW-1185">Reference proteome</keyword>
<feature type="signal peptide" evidence="1">
    <location>
        <begin position="1"/>
        <end position="21"/>
    </location>
</feature>
<organism evidence="2 3">
    <name type="scientific">Amphritea pacifica</name>
    <dbReference type="NCBI Taxonomy" id="2811233"/>
    <lineage>
        <taxon>Bacteria</taxon>
        <taxon>Pseudomonadati</taxon>
        <taxon>Pseudomonadota</taxon>
        <taxon>Gammaproteobacteria</taxon>
        <taxon>Oceanospirillales</taxon>
        <taxon>Oceanospirillaceae</taxon>
        <taxon>Amphritea</taxon>
    </lineage>
</organism>
<proteinExistence type="predicted"/>
<evidence type="ECO:0000313" key="3">
    <source>
        <dbReference type="Proteomes" id="UP000760472"/>
    </source>
</evidence>
<gene>
    <name evidence="2" type="ORF">JW498_00835</name>
</gene>
<protein>
    <recommendedName>
        <fullName evidence="4">DUF2946 domain-containing protein</fullName>
    </recommendedName>
</protein>
<dbReference type="RefSeq" id="WP_205211625.1">
    <property type="nucleotide sequence ID" value="NZ_JAFFZO010000030.1"/>
</dbReference>
<dbReference type="Proteomes" id="UP000760472">
    <property type="component" value="Unassembled WGS sequence"/>
</dbReference>